<protein>
    <submittedName>
        <fullName evidence="2">Putative alpha-E superfamily protein</fullName>
    </submittedName>
</protein>
<dbReference type="RefSeq" id="WP_179729824.1">
    <property type="nucleotide sequence ID" value="NZ_BAABEF010000001.1"/>
</dbReference>
<gene>
    <name evidence="2" type="ORF">BJ958_005381</name>
</gene>
<comment type="caution">
    <text evidence="2">The sequence shown here is derived from an EMBL/GenBank/DDBJ whole genome shotgun (WGS) entry which is preliminary data.</text>
</comment>
<name>A0A852RSH4_9ACTN</name>
<evidence type="ECO:0000256" key="1">
    <source>
        <dbReference type="SAM" id="SignalP"/>
    </source>
</evidence>
<evidence type="ECO:0000313" key="2">
    <source>
        <dbReference type="EMBL" id="NYD33835.1"/>
    </source>
</evidence>
<dbReference type="EMBL" id="JACCBF010000001">
    <property type="protein sequence ID" value="NYD33835.1"/>
    <property type="molecule type" value="Genomic_DNA"/>
</dbReference>
<keyword evidence="3" id="KW-1185">Reference proteome</keyword>
<feature type="signal peptide" evidence="1">
    <location>
        <begin position="1"/>
        <end position="19"/>
    </location>
</feature>
<accession>A0A852RSH4</accession>
<keyword evidence="1" id="KW-0732">Signal</keyword>
<dbReference type="AlphaFoldDB" id="A0A852RSH4"/>
<sequence length="109" mass="10832">MKNLVLGAGAVILASSLTACGSGAGADACETYKDAVAEDPAAVADLVALADIKDMLSDLDKPTRRAFASLITAADANPFSAGGSAGAVQEAAAEVRSVCLAEHDVEIPN</sequence>
<feature type="chain" id="PRO_5039216664" evidence="1">
    <location>
        <begin position="20"/>
        <end position="109"/>
    </location>
</feature>
<organism evidence="2 3">
    <name type="scientific">Nocardioides kongjuensis</name>
    <dbReference type="NCBI Taxonomy" id="349522"/>
    <lineage>
        <taxon>Bacteria</taxon>
        <taxon>Bacillati</taxon>
        <taxon>Actinomycetota</taxon>
        <taxon>Actinomycetes</taxon>
        <taxon>Propionibacteriales</taxon>
        <taxon>Nocardioidaceae</taxon>
        <taxon>Nocardioides</taxon>
    </lineage>
</organism>
<reference evidence="2 3" key="1">
    <citation type="submission" date="2020-07" db="EMBL/GenBank/DDBJ databases">
        <title>Sequencing the genomes of 1000 actinobacteria strains.</title>
        <authorList>
            <person name="Klenk H.-P."/>
        </authorList>
    </citation>
    <scope>NUCLEOTIDE SEQUENCE [LARGE SCALE GENOMIC DNA]</scope>
    <source>
        <strain evidence="2 3">DSM 19082</strain>
    </source>
</reference>
<dbReference type="PROSITE" id="PS51257">
    <property type="entry name" value="PROKAR_LIPOPROTEIN"/>
    <property type="match status" value="1"/>
</dbReference>
<proteinExistence type="predicted"/>
<dbReference type="Proteomes" id="UP000582231">
    <property type="component" value="Unassembled WGS sequence"/>
</dbReference>
<evidence type="ECO:0000313" key="3">
    <source>
        <dbReference type="Proteomes" id="UP000582231"/>
    </source>
</evidence>